<dbReference type="InterPro" id="IPR052179">
    <property type="entry name" value="DD-CPase-like"/>
</dbReference>
<feature type="chain" id="PRO_5039317921" evidence="1">
    <location>
        <begin position="20"/>
        <end position="173"/>
    </location>
</feature>
<evidence type="ECO:0000256" key="1">
    <source>
        <dbReference type="SAM" id="SignalP"/>
    </source>
</evidence>
<dbReference type="SUPFAM" id="SSF55166">
    <property type="entry name" value="Hedgehog/DD-peptidase"/>
    <property type="match status" value="1"/>
</dbReference>
<keyword evidence="4" id="KW-1185">Reference proteome</keyword>
<dbReference type="STRING" id="641025.SAMN05421507_102352"/>
<dbReference type="PANTHER" id="PTHR34385">
    <property type="entry name" value="D-ALANYL-D-ALANINE CARBOXYPEPTIDASE"/>
    <property type="match status" value="1"/>
</dbReference>
<keyword evidence="3" id="KW-0121">Carboxypeptidase</keyword>
<dbReference type="GO" id="GO:0006508">
    <property type="term" value="P:proteolysis"/>
    <property type="evidence" value="ECO:0007669"/>
    <property type="project" value="InterPro"/>
</dbReference>
<name>A0A1H0J3A0_9PSEU</name>
<evidence type="ECO:0000313" key="3">
    <source>
        <dbReference type="EMBL" id="SDO38227.1"/>
    </source>
</evidence>
<dbReference type="PANTHER" id="PTHR34385:SF1">
    <property type="entry name" value="PEPTIDOGLYCAN L-ALANYL-D-GLUTAMATE ENDOPEPTIDASE CWLK"/>
    <property type="match status" value="1"/>
</dbReference>
<keyword evidence="1" id="KW-0732">Signal</keyword>
<dbReference type="Pfam" id="PF02557">
    <property type="entry name" value="VanY"/>
    <property type="match status" value="1"/>
</dbReference>
<evidence type="ECO:0000313" key="4">
    <source>
        <dbReference type="Proteomes" id="UP000199691"/>
    </source>
</evidence>
<dbReference type="AlphaFoldDB" id="A0A1H0J3A0"/>
<dbReference type="GO" id="GO:0004180">
    <property type="term" value="F:carboxypeptidase activity"/>
    <property type="evidence" value="ECO:0007669"/>
    <property type="project" value="UniProtKB-KW"/>
</dbReference>
<accession>A0A1H0J3A0</accession>
<sequence length="173" mass="18103">MVMRTVPVAALVLAVAACAPGADPSPIGTTGDGSIPANQSISLDDSGHAALANLDPALLAAVRAAAADAAARGVELKVTSGWRSREYQQRLLDEAVARYRSEEEARKLVHPPDRSRHVTGQAIDIGPTAAADWLVQHGADYGLCQAYANEMWHFELLTTPGGPCPQPQDSANG</sequence>
<dbReference type="Gene3D" id="3.30.1380.10">
    <property type="match status" value="1"/>
</dbReference>
<dbReference type="Proteomes" id="UP000199691">
    <property type="component" value="Unassembled WGS sequence"/>
</dbReference>
<keyword evidence="3" id="KW-0645">Protease</keyword>
<protein>
    <submittedName>
        <fullName evidence="3">D-alanyl-D-alanine carboxypeptidase</fullName>
    </submittedName>
</protein>
<reference evidence="4" key="1">
    <citation type="submission" date="2016-10" db="EMBL/GenBank/DDBJ databases">
        <authorList>
            <person name="Varghese N."/>
            <person name="Submissions S."/>
        </authorList>
    </citation>
    <scope>NUCLEOTIDE SEQUENCE [LARGE SCALE GENOMIC DNA]</scope>
    <source>
        <strain evidence="4">CGMCC 4.6609</strain>
    </source>
</reference>
<evidence type="ECO:0000259" key="2">
    <source>
        <dbReference type="Pfam" id="PF02557"/>
    </source>
</evidence>
<proteinExistence type="predicted"/>
<dbReference type="InterPro" id="IPR009045">
    <property type="entry name" value="Zn_M74/Hedgehog-like"/>
</dbReference>
<dbReference type="PROSITE" id="PS51257">
    <property type="entry name" value="PROKAR_LIPOPROTEIN"/>
    <property type="match status" value="1"/>
</dbReference>
<organism evidence="3 4">
    <name type="scientific">Lentzea jiangxiensis</name>
    <dbReference type="NCBI Taxonomy" id="641025"/>
    <lineage>
        <taxon>Bacteria</taxon>
        <taxon>Bacillati</taxon>
        <taxon>Actinomycetota</taxon>
        <taxon>Actinomycetes</taxon>
        <taxon>Pseudonocardiales</taxon>
        <taxon>Pseudonocardiaceae</taxon>
        <taxon>Lentzea</taxon>
    </lineage>
</organism>
<feature type="domain" description="D-alanyl-D-alanine carboxypeptidase-like core" evidence="2">
    <location>
        <begin position="54"/>
        <end position="150"/>
    </location>
</feature>
<dbReference type="InterPro" id="IPR003709">
    <property type="entry name" value="VanY-like_core_dom"/>
</dbReference>
<keyword evidence="3" id="KW-0378">Hydrolase</keyword>
<dbReference type="EMBL" id="FNIX01000002">
    <property type="protein sequence ID" value="SDO38227.1"/>
    <property type="molecule type" value="Genomic_DNA"/>
</dbReference>
<dbReference type="CDD" id="cd14846">
    <property type="entry name" value="Peptidase_M15_like"/>
    <property type="match status" value="1"/>
</dbReference>
<feature type="signal peptide" evidence="1">
    <location>
        <begin position="1"/>
        <end position="19"/>
    </location>
</feature>
<gene>
    <name evidence="3" type="ORF">SAMN05421507_102352</name>
</gene>